<name>A0ABM8W4X5_GIGMA</name>
<gene>
    <name evidence="1" type="ORF">GMARGA_LOCUS3387</name>
</gene>
<keyword evidence="2" id="KW-1185">Reference proteome</keyword>
<comment type="caution">
    <text evidence="1">The sequence shown here is derived from an EMBL/GenBank/DDBJ whole genome shotgun (WGS) entry which is preliminary data.</text>
</comment>
<evidence type="ECO:0000313" key="2">
    <source>
        <dbReference type="Proteomes" id="UP000789901"/>
    </source>
</evidence>
<protein>
    <submittedName>
        <fullName evidence="1">34140_t:CDS:1</fullName>
    </submittedName>
</protein>
<sequence>MLEMLYYDLQPRLSKILEKSPKANDQNLFEDSINSESTNIDLFEEEFNEEFLQINVEATNMGNITKDNSVNSQRPIDSTNKDWSVDDIFFQYNTILK</sequence>
<accession>A0ABM8W4X5</accession>
<proteinExistence type="predicted"/>
<reference evidence="1 2" key="1">
    <citation type="submission" date="2021-06" db="EMBL/GenBank/DDBJ databases">
        <authorList>
            <person name="Kallberg Y."/>
            <person name="Tangrot J."/>
            <person name="Rosling A."/>
        </authorList>
    </citation>
    <scope>NUCLEOTIDE SEQUENCE [LARGE SCALE GENOMIC DNA]</scope>
    <source>
        <strain evidence="1 2">120-4 pot B 10/14</strain>
    </source>
</reference>
<dbReference type="Proteomes" id="UP000789901">
    <property type="component" value="Unassembled WGS sequence"/>
</dbReference>
<evidence type="ECO:0000313" key="1">
    <source>
        <dbReference type="EMBL" id="CAG8525902.1"/>
    </source>
</evidence>
<dbReference type="EMBL" id="CAJVQB010001207">
    <property type="protein sequence ID" value="CAG8525902.1"/>
    <property type="molecule type" value="Genomic_DNA"/>
</dbReference>
<organism evidence="1 2">
    <name type="scientific">Gigaspora margarita</name>
    <dbReference type="NCBI Taxonomy" id="4874"/>
    <lineage>
        <taxon>Eukaryota</taxon>
        <taxon>Fungi</taxon>
        <taxon>Fungi incertae sedis</taxon>
        <taxon>Mucoromycota</taxon>
        <taxon>Glomeromycotina</taxon>
        <taxon>Glomeromycetes</taxon>
        <taxon>Diversisporales</taxon>
        <taxon>Gigasporaceae</taxon>
        <taxon>Gigaspora</taxon>
    </lineage>
</organism>